<dbReference type="NCBIfam" id="TIGR00810">
    <property type="entry name" value="secG"/>
    <property type="match status" value="1"/>
</dbReference>
<proteinExistence type="inferred from homology"/>
<evidence type="ECO:0000256" key="7">
    <source>
        <dbReference type="ARBA" id="ARBA00022989"/>
    </source>
</evidence>
<evidence type="ECO:0000256" key="9">
    <source>
        <dbReference type="ARBA" id="ARBA00023136"/>
    </source>
</evidence>
<evidence type="ECO:0000256" key="5">
    <source>
        <dbReference type="ARBA" id="ARBA00022692"/>
    </source>
</evidence>
<dbReference type="GO" id="GO:0015450">
    <property type="term" value="F:protein-transporting ATPase activity"/>
    <property type="evidence" value="ECO:0007669"/>
    <property type="project" value="UniProtKB-UniRule"/>
</dbReference>
<keyword evidence="7 10" id="KW-1133">Transmembrane helix</keyword>
<evidence type="ECO:0000256" key="8">
    <source>
        <dbReference type="ARBA" id="ARBA00023010"/>
    </source>
</evidence>
<dbReference type="GO" id="GO:0065002">
    <property type="term" value="P:intracellular protein transmembrane transport"/>
    <property type="evidence" value="ECO:0007669"/>
    <property type="project" value="TreeGrafter"/>
</dbReference>
<protein>
    <recommendedName>
        <fullName evidence="10">Protein-export membrane protein SecG</fullName>
    </recommendedName>
</protein>
<dbReference type="OrthoDB" id="21533at2"/>
<dbReference type="Pfam" id="PF03840">
    <property type="entry name" value="SecG"/>
    <property type="match status" value="1"/>
</dbReference>
<keyword evidence="6 10" id="KW-0653">Protein transport</keyword>
<reference evidence="12" key="1">
    <citation type="submission" date="2015-06" db="EMBL/GenBank/DDBJ databases">
        <authorList>
            <person name="Bertelli C."/>
        </authorList>
    </citation>
    <scope>NUCLEOTIDE SEQUENCE [LARGE SCALE GENOMIC DNA]</scope>
    <source>
        <strain evidence="12">CRIB-30</strain>
    </source>
</reference>
<dbReference type="GO" id="GO:0043952">
    <property type="term" value="P:protein transport by the Sec complex"/>
    <property type="evidence" value="ECO:0007669"/>
    <property type="project" value="TreeGrafter"/>
</dbReference>
<dbReference type="AlphaFoldDB" id="A0A0H5E4G6"/>
<keyword evidence="12" id="KW-1185">Reference proteome</keyword>
<comment type="function">
    <text evidence="10">Involved in protein export. Participates in an early event of protein translocation.</text>
</comment>
<evidence type="ECO:0000256" key="10">
    <source>
        <dbReference type="RuleBase" id="RU365087"/>
    </source>
</evidence>
<keyword evidence="5 10" id="KW-0812">Transmembrane</keyword>
<organism evidence="11 12">
    <name type="scientific">Estrella lausannensis</name>
    <dbReference type="NCBI Taxonomy" id="483423"/>
    <lineage>
        <taxon>Bacteria</taxon>
        <taxon>Pseudomonadati</taxon>
        <taxon>Chlamydiota</taxon>
        <taxon>Chlamydiia</taxon>
        <taxon>Parachlamydiales</taxon>
        <taxon>Candidatus Criblamydiaceae</taxon>
        <taxon>Estrella</taxon>
    </lineage>
</organism>
<gene>
    <name evidence="11" type="primary">secG</name>
    <name evidence="11" type="ORF">ELAC_0748</name>
</gene>
<dbReference type="Proteomes" id="UP000220251">
    <property type="component" value="Unassembled WGS sequence"/>
</dbReference>
<name>A0A0H5E4G6_9BACT</name>
<comment type="subcellular location">
    <subcellularLocation>
        <location evidence="1 10">Cell membrane</location>
        <topology evidence="1 10">Multi-pass membrane protein</topology>
    </subcellularLocation>
</comment>
<evidence type="ECO:0000256" key="3">
    <source>
        <dbReference type="ARBA" id="ARBA00022448"/>
    </source>
</evidence>
<feature type="transmembrane region" description="Helical" evidence="10">
    <location>
        <begin position="58"/>
        <end position="76"/>
    </location>
</feature>
<evidence type="ECO:0000313" key="11">
    <source>
        <dbReference type="EMBL" id="CRX38100.1"/>
    </source>
</evidence>
<dbReference type="PRINTS" id="PR01651">
    <property type="entry name" value="SECGEXPORT"/>
</dbReference>
<dbReference type="RefSeq" id="WP_098037950.1">
    <property type="nucleotide sequence ID" value="NZ_CWGJ01000011.1"/>
</dbReference>
<dbReference type="EMBL" id="CWGJ01000011">
    <property type="protein sequence ID" value="CRX38100.1"/>
    <property type="molecule type" value="Genomic_DNA"/>
</dbReference>
<keyword evidence="3 10" id="KW-0813">Transport</keyword>
<dbReference type="GO" id="GO:0005886">
    <property type="term" value="C:plasma membrane"/>
    <property type="evidence" value="ECO:0007669"/>
    <property type="project" value="UniProtKB-SubCell"/>
</dbReference>
<feature type="transmembrane region" description="Helical" evidence="10">
    <location>
        <begin position="5"/>
        <end position="26"/>
    </location>
</feature>
<comment type="similarity">
    <text evidence="2 10">Belongs to the SecG family.</text>
</comment>
<accession>A0A0H5E4G6</accession>
<dbReference type="PANTHER" id="PTHR34182:SF1">
    <property type="entry name" value="PROTEIN-EXPORT MEMBRANE PROTEIN SECG"/>
    <property type="match status" value="1"/>
</dbReference>
<evidence type="ECO:0000313" key="12">
    <source>
        <dbReference type="Proteomes" id="UP000220251"/>
    </source>
</evidence>
<evidence type="ECO:0000256" key="4">
    <source>
        <dbReference type="ARBA" id="ARBA00022475"/>
    </source>
</evidence>
<dbReference type="PANTHER" id="PTHR34182">
    <property type="entry name" value="PROTEIN-EXPORT MEMBRANE PROTEIN SECG"/>
    <property type="match status" value="1"/>
</dbReference>
<dbReference type="InterPro" id="IPR004692">
    <property type="entry name" value="SecG"/>
</dbReference>
<sequence>MVSFFYFTALTFFLILAVLLSAMIYIQEGKGGGLGAAFGGEAQDSLFGTSTADILKTITGYMAAVFLVLCVLLSLWTSSMGRSQNIADESVIEEIQAE</sequence>
<evidence type="ECO:0000256" key="1">
    <source>
        <dbReference type="ARBA" id="ARBA00004651"/>
    </source>
</evidence>
<evidence type="ECO:0000256" key="2">
    <source>
        <dbReference type="ARBA" id="ARBA00008445"/>
    </source>
</evidence>
<keyword evidence="4 10" id="KW-1003">Cell membrane</keyword>
<dbReference type="GO" id="GO:0009306">
    <property type="term" value="P:protein secretion"/>
    <property type="evidence" value="ECO:0007669"/>
    <property type="project" value="UniProtKB-UniRule"/>
</dbReference>
<keyword evidence="8 10" id="KW-0811">Translocation</keyword>
<keyword evidence="9 10" id="KW-0472">Membrane</keyword>
<evidence type="ECO:0000256" key="6">
    <source>
        <dbReference type="ARBA" id="ARBA00022927"/>
    </source>
</evidence>